<feature type="compositionally biased region" description="Basic and acidic residues" evidence="1">
    <location>
        <begin position="1"/>
        <end position="20"/>
    </location>
</feature>
<feature type="region of interest" description="Disordered" evidence="1">
    <location>
        <begin position="1"/>
        <end position="42"/>
    </location>
</feature>
<evidence type="ECO:0000313" key="3">
    <source>
        <dbReference type="Proteomes" id="UP000591272"/>
    </source>
</evidence>
<dbReference type="Proteomes" id="UP000591272">
    <property type="component" value="Unassembled WGS sequence"/>
</dbReference>
<gene>
    <name evidence="2" type="ORF">BJ999_003364</name>
</gene>
<sequence length="42" mass="4536">MTRTPRSQETHAVEQSDQTRAESVALPVPDGPMLSGRRGQGT</sequence>
<organism evidence="2 3">
    <name type="scientific">Actinomadura citrea</name>
    <dbReference type="NCBI Taxonomy" id="46158"/>
    <lineage>
        <taxon>Bacteria</taxon>
        <taxon>Bacillati</taxon>
        <taxon>Actinomycetota</taxon>
        <taxon>Actinomycetes</taxon>
        <taxon>Streptosporangiales</taxon>
        <taxon>Thermomonosporaceae</taxon>
        <taxon>Actinomadura</taxon>
    </lineage>
</organism>
<name>A0A7Y9GAQ2_9ACTN</name>
<dbReference type="AlphaFoldDB" id="A0A7Y9GAQ2"/>
<evidence type="ECO:0000313" key="2">
    <source>
        <dbReference type="EMBL" id="NYE13068.1"/>
    </source>
</evidence>
<accession>A0A7Y9GAQ2</accession>
<proteinExistence type="predicted"/>
<protein>
    <submittedName>
        <fullName evidence="2">Uncharacterized protein</fullName>
    </submittedName>
</protein>
<comment type="caution">
    <text evidence="2">The sequence shown here is derived from an EMBL/GenBank/DDBJ whole genome shotgun (WGS) entry which is preliminary data.</text>
</comment>
<evidence type="ECO:0000256" key="1">
    <source>
        <dbReference type="SAM" id="MobiDB-lite"/>
    </source>
</evidence>
<dbReference type="EMBL" id="JACCBT010000001">
    <property type="protein sequence ID" value="NYE13068.1"/>
    <property type="molecule type" value="Genomic_DNA"/>
</dbReference>
<keyword evidence="3" id="KW-1185">Reference proteome</keyword>
<reference evidence="2 3" key="1">
    <citation type="submission" date="2020-07" db="EMBL/GenBank/DDBJ databases">
        <title>Sequencing the genomes of 1000 actinobacteria strains.</title>
        <authorList>
            <person name="Klenk H.-P."/>
        </authorList>
    </citation>
    <scope>NUCLEOTIDE SEQUENCE [LARGE SCALE GENOMIC DNA]</scope>
    <source>
        <strain evidence="2 3">DSM 43461</strain>
    </source>
</reference>
<dbReference type="RefSeq" id="WP_268247833.1">
    <property type="nucleotide sequence ID" value="NZ_BMRD01000013.1"/>
</dbReference>